<feature type="transmembrane region" description="Helical" evidence="6">
    <location>
        <begin position="79"/>
        <end position="98"/>
    </location>
</feature>
<evidence type="ECO:0000256" key="5">
    <source>
        <dbReference type="ARBA" id="ARBA00023136"/>
    </source>
</evidence>
<dbReference type="GO" id="GO:0015180">
    <property type="term" value="F:L-alanine transmembrane transporter activity"/>
    <property type="evidence" value="ECO:0007669"/>
    <property type="project" value="TreeGrafter"/>
</dbReference>
<evidence type="ECO:0000256" key="6">
    <source>
        <dbReference type="SAM" id="Phobius"/>
    </source>
</evidence>
<keyword evidence="5 6" id="KW-0472">Membrane</keyword>
<sequence>MQHEREYIPTIFPTGERATILNFVEPIMHNVGCVGSVKASEALLRAIGSFSVTFSIISILTGLNTMYGNGLRYGGPMTMIYGFPVVGLLSLAVGLSMAEICSAYPTSGGLYFWNAKLCGNQWGPLASWLTGW</sequence>
<reference evidence="7 8" key="1">
    <citation type="submission" date="2017-11" db="EMBL/GenBank/DDBJ databases">
        <title>De-novo sequencing of pomegranate (Punica granatum L.) genome.</title>
        <authorList>
            <person name="Akparov Z."/>
            <person name="Amiraslanov A."/>
            <person name="Hajiyeva S."/>
            <person name="Abbasov M."/>
            <person name="Kaur K."/>
            <person name="Hamwieh A."/>
            <person name="Solovyev V."/>
            <person name="Salamov A."/>
            <person name="Braich B."/>
            <person name="Kosarev P."/>
            <person name="Mahmoud A."/>
            <person name="Hajiyev E."/>
            <person name="Babayeva S."/>
            <person name="Izzatullayeva V."/>
            <person name="Mammadov A."/>
            <person name="Mammadov A."/>
            <person name="Sharifova S."/>
            <person name="Ojaghi J."/>
            <person name="Eynullazada K."/>
            <person name="Bayramov B."/>
            <person name="Abdulazimova A."/>
            <person name="Shahmuradov I."/>
        </authorList>
    </citation>
    <scope>NUCLEOTIDE SEQUENCE [LARGE SCALE GENOMIC DNA]</scope>
    <source>
        <strain evidence="8">cv. AG2017</strain>
        <tissue evidence="7">Leaf</tissue>
    </source>
</reference>
<evidence type="ECO:0000313" key="7">
    <source>
        <dbReference type="EMBL" id="PKI65385.1"/>
    </source>
</evidence>
<dbReference type="GO" id="GO:0015185">
    <property type="term" value="F:gamma-aminobutyric acid transmembrane transporter activity"/>
    <property type="evidence" value="ECO:0007669"/>
    <property type="project" value="TreeGrafter"/>
</dbReference>
<keyword evidence="4 6" id="KW-1133">Transmembrane helix</keyword>
<dbReference type="Pfam" id="PF13520">
    <property type="entry name" value="AA_permease_2"/>
    <property type="match status" value="1"/>
</dbReference>
<dbReference type="GO" id="GO:0016020">
    <property type="term" value="C:membrane"/>
    <property type="evidence" value="ECO:0007669"/>
    <property type="project" value="UniProtKB-SubCell"/>
</dbReference>
<gene>
    <name evidence="7" type="ORF">CRG98_014201</name>
</gene>
<evidence type="ECO:0000313" key="8">
    <source>
        <dbReference type="Proteomes" id="UP000233551"/>
    </source>
</evidence>
<dbReference type="InterPro" id="IPR002293">
    <property type="entry name" value="AA/rel_permease1"/>
</dbReference>
<comment type="caution">
    <text evidence="7">The sequence shown here is derived from an EMBL/GenBank/DDBJ whole genome shotgun (WGS) entry which is preliminary data.</text>
</comment>
<dbReference type="FunFam" id="1.20.1740.10:FF:000104">
    <property type="entry name" value="Amino-acid permease BAT1"/>
    <property type="match status" value="1"/>
</dbReference>
<organism evidence="7 8">
    <name type="scientific">Punica granatum</name>
    <name type="common">Pomegranate</name>
    <dbReference type="NCBI Taxonomy" id="22663"/>
    <lineage>
        <taxon>Eukaryota</taxon>
        <taxon>Viridiplantae</taxon>
        <taxon>Streptophyta</taxon>
        <taxon>Embryophyta</taxon>
        <taxon>Tracheophyta</taxon>
        <taxon>Spermatophyta</taxon>
        <taxon>Magnoliopsida</taxon>
        <taxon>eudicotyledons</taxon>
        <taxon>Gunneridae</taxon>
        <taxon>Pentapetalae</taxon>
        <taxon>rosids</taxon>
        <taxon>malvids</taxon>
        <taxon>Myrtales</taxon>
        <taxon>Lythraceae</taxon>
        <taxon>Punica</taxon>
    </lineage>
</organism>
<dbReference type="PANTHER" id="PTHR45649:SF45">
    <property type="entry name" value="AMINO-ACID PERMEASE BAT1 HOMOLOG"/>
    <property type="match status" value="1"/>
</dbReference>
<protein>
    <recommendedName>
        <fullName evidence="9">Amino acid permease/ SLC12A domain-containing protein</fullName>
    </recommendedName>
</protein>
<evidence type="ECO:0000256" key="1">
    <source>
        <dbReference type="ARBA" id="ARBA00004141"/>
    </source>
</evidence>
<evidence type="ECO:0000256" key="3">
    <source>
        <dbReference type="ARBA" id="ARBA00022692"/>
    </source>
</evidence>
<keyword evidence="2" id="KW-0813">Transport</keyword>
<dbReference type="PANTHER" id="PTHR45649">
    <property type="entry name" value="AMINO-ACID PERMEASE BAT1"/>
    <property type="match status" value="1"/>
</dbReference>
<dbReference type="PROSITE" id="PS00218">
    <property type="entry name" value="AMINO_ACID_PERMEASE_1"/>
    <property type="match status" value="1"/>
</dbReference>
<dbReference type="EMBL" id="PGOL01000754">
    <property type="protein sequence ID" value="PKI65385.1"/>
    <property type="molecule type" value="Genomic_DNA"/>
</dbReference>
<dbReference type="InterPro" id="IPR004840">
    <property type="entry name" value="Amino_acid_permease_CS"/>
</dbReference>
<dbReference type="GO" id="GO:0015189">
    <property type="term" value="F:L-lysine transmembrane transporter activity"/>
    <property type="evidence" value="ECO:0007669"/>
    <property type="project" value="TreeGrafter"/>
</dbReference>
<evidence type="ECO:0008006" key="9">
    <source>
        <dbReference type="Google" id="ProtNLM"/>
    </source>
</evidence>
<dbReference type="AlphaFoldDB" id="A0A2I0KA10"/>
<proteinExistence type="predicted"/>
<name>A0A2I0KA10_PUNGR</name>
<dbReference type="GO" id="GO:0005313">
    <property type="term" value="F:L-glutamate transmembrane transporter activity"/>
    <property type="evidence" value="ECO:0007669"/>
    <property type="project" value="TreeGrafter"/>
</dbReference>
<keyword evidence="3 6" id="KW-0812">Transmembrane</keyword>
<dbReference type="STRING" id="22663.A0A2I0KA10"/>
<dbReference type="Gene3D" id="1.20.1740.10">
    <property type="entry name" value="Amino acid/polyamine transporter I"/>
    <property type="match status" value="1"/>
</dbReference>
<evidence type="ECO:0000256" key="4">
    <source>
        <dbReference type="ARBA" id="ARBA00022989"/>
    </source>
</evidence>
<keyword evidence="8" id="KW-1185">Reference proteome</keyword>
<comment type="subcellular location">
    <subcellularLocation>
        <location evidence="1">Membrane</location>
        <topology evidence="1">Multi-pass membrane protein</topology>
    </subcellularLocation>
</comment>
<accession>A0A2I0KA10</accession>
<feature type="transmembrane region" description="Helical" evidence="6">
    <location>
        <begin position="46"/>
        <end position="67"/>
    </location>
</feature>
<evidence type="ECO:0000256" key="2">
    <source>
        <dbReference type="ARBA" id="ARBA00022448"/>
    </source>
</evidence>
<dbReference type="Proteomes" id="UP000233551">
    <property type="component" value="Unassembled WGS sequence"/>
</dbReference>